<feature type="region of interest" description="Disordered" evidence="1">
    <location>
        <begin position="192"/>
        <end position="225"/>
    </location>
</feature>
<evidence type="ECO:0000256" key="1">
    <source>
        <dbReference type="SAM" id="MobiDB-lite"/>
    </source>
</evidence>
<dbReference type="OrthoDB" id="5386093at2759"/>
<feature type="chain" id="PRO_5014380162" evidence="3">
    <location>
        <begin position="27"/>
        <end position="548"/>
    </location>
</feature>
<feature type="region of interest" description="Disordered" evidence="1">
    <location>
        <begin position="523"/>
        <end position="548"/>
    </location>
</feature>
<dbReference type="AlphaFoldDB" id="A0A2J6PYL0"/>
<reference evidence="4 5" key="1">
    <citation type="submission" date="2016-05" db="EMBL/GenBank/DDBJ databases">
        <title>A degradative enzymes factory behind the ericoid mycorrhizal symbiosis.</title>
        <authorList>
            <consortium name="DOE Joint Genome Institute"/>
            <person name="Martino E."/>
            <person name="Morin E."/>
            <person name="Grelet G."/>
            <person name="Kuo A."/>
            <person name="Kohler A."/>
            <person name="Daghino S."/>
            <person name="Barry K."/>
            <person name="Choi C."/>
            <person name="Cichocki N."/>
            <person name="Clum A."/>
            <person name="Copeland A."/>
            <person name="Hainaut M."/>
            <person name="Haridas S."/>
            <person name="Labutti K."/>
            <person name="Lindquist E."/>
            <person name="Lipzen A."/>
            <person name="Khouja H.-R."/>
            <person name="Murat C."/>
            <person name="Ohm R."/>
            <person name="Olson A."/>
            <person name="Spatafora J."/>
            <person name="Veneault-Fourrey C."/>
            <person name="Henrissat B."/>
            <person name="Grigoriev I."/>
            <person name="Martin F."/>
            <person name="Perotto S."/>
        </authorList>
    </citation>
    <scope>NUCLEOTIDE SEQUENCE [LARGE SCALE GENOMIC DNA]</scope>
    <source>
        <strain evidence="4 5">UAMH 7357</strain>
    </source>
</reference>
<sequence length="548" mass="58099">MGFNIFAMPDSSILLLFSVALGVSNALPWAGPQPTNGYQADAWSPVPTGVPADPAKLFKRSSVDVDVCGWIGGNSAQPVACGSGSSCVYDTIHGYVGCCTTSGACTAGVYTSCVDAQSSDWNKNSGIVDDGIYTCTGTAVCYRNTYPGGYYQYACGASSEATSIATSFYGQPSDEFLQQVYTGVHFTPTSAPLSTSATPPTGTSTFPTIGQVTPITSPSPTSNPSKKPIGAITGGTIGGLAFLCALLALALALYRRHQKKYHYAGPFISNHSHPNQPPTSGPFQRISNSPYDTPDDFMKHRGGVTTTRVTAGEQFPHSGATIFPDTGEYAGAADPHHPYTNTPNIPYFQPNRSSQESYHDQERDLGNRERGREDEPLVGGGDGRSEIEDFSRSYHQAIAVNLRDGEEEGPVHSNSGVLPGGIGGTGIGMGSGLGGNHRTEDREARSEALRERLGGLGLNPPLGSHPVRGFSYDDVGGGTGNGDDREWKAQRLLVGLGSAVGRRGPEDERPRYALVDEIAGEDVPILQSPGQMRHERAKIRDDQQENKI</sequence>
<feature type="compositionally biased region" description="Basic and acidic residues" evidence="1">
    <location>
        <begin position="532"/>
        <end position="548"/>
    </location>
</feature>
<accession>A0A2J6PYL0</accession>
<organism evidence="4 5">
    <name type="scientific">Hyaloscypha hepaticicola</name>
    <dbReference type="NCBI Taxonomy" id="2082293"/>
    <lineage>
        <taxon>Eukaryota</taxon>
        <taxon>Fungi</taxon>
        <taxon>Dikarya</taxon>
        <taxon>Ascomycota</taxon>
        <taxon>Pezizomycotina</taxon>
        <taxon>Leotiomycetes</taxon>
        <taxon>Helotiales</taxon>
        <taxon>Hyaloscyphaceae</taxon>
        <taxon>Hyaloscypha</taxon>
    </lineage>
</organism>
<gene>
    <name evidence="4" type="ORF">NA56DRAFT_750994</name>
</gene>
<evidence type="ECO:0000256" key="2">
    <source>
        <dbReference type="SAM" id="Phobius"/>
    </source>
</evidence>
<keyword evidence="2" id="KW-0812">Transmembrane</keyword>
<feature type="transmembrane region" description="Helical" evidence="2">
    <location>
        <begin position="229"/>
        <end position="254"/>
    </location>
</feature>
<evidence type="ECO:0000313" key="4">
    <source>
        <dbReference type="EMBL" id="PMD19117.1"/>
    </source>
</evidence>
<evidence type="ECO:0000313" key="5">
    <source>
        <dbReference type="Proteomes" id="UP000235672"/>
    </source>
</evidence>
<feature type="region of interest" description="Disordered" evidence="1">
    <location>
        <begin position="328"/>
        <end position="385"/>
    </location>
</feature>
<feature type="signal peptide" evidence="3">
    <location>
        <begin position="1"/>
        <end position="26"/>
    </location>
</feature>
<keyword evidence="3" id="KW-0732">Signal</keyword>
<protein>
    <submittedName>
        <fullName evidence="4">Uncharacterized protein</fullName>
    </submittedName>
</protein>
<dbReference type="STRING" id="1745343.A0A2J6PYL0"/>
<proteinExistence type="predicted"/>
<keyword evidence="5" id="KW-1185">Reference proteome</keyword>
<evidence type="ECO:0000256" key="3">
    <source>
        <dbReference type="SAM" id="SignalP"/>
    </source>
</evidence>
<keyword evidence="2" id="KW-0472">Membrane</keyword>
<keyword evidence="2" id="KW-1133">Transmembrane helix</keyword>
<dbReference type="Proteomes" id="UP000235672">
    <property type="component" value="Unassembled WGS sequence"/>
</dbReference>
<dbReference type="EMBL" id="KZ613491">
    <property type="protein sequence ID" value="PMD19117.1"/>
    <property type="molecule type" value="Genomic_DNA"/>
</dbReference>
<feature type="compositionally biased region" description="Polar residues" evidence="1">
    <location>
        <begin position="339"/>
        <end position="356"/>
    </location>
</feature>
<name>A0A2J6PYL0_9HELO</name>
<feature type="compositionally biased region" description="Basic and acidic residues" evidence="1">
    <location>
        <begin position="357"/>
        <end position="375"/>
    </location>
</feature>